<protein>
    <recommendedName>
        <fullName evidence="4">YitT family protein</fullName>
    </recommendedName>
</protein>
<gene>
    <name evidence="2" type="ORF">B5F17_06800</name>
</gene>
<dbReference type="Pfam" id="PF19700">
    <property type="entry name" value="DUF6198"/>
    <property type="match status" value="1"/>
</dbReference>
<keyword evidence="1" id="KW-0472">Membrane</keyword>
<sequence length="212" mass="22369">MKFTKLNLYRTLLMCAGFMISAFGSALYVYSGLGADAFNLMVQGVSGVLGLAIGTTSSLIQFIFLALLIFVSRPLIGIGTFGGTILIGMVMNLCEIFLQPQLAHAGLLMRVLCVMLAPIIVGTGVAMVNLASMGMAPNDILSVWLFTRQKKLPYRAVRIIYDVVQLAIGLALGGVVGIGTVLSAVLTGPAIQAASGVLEKLTPQQMQTVSLK</sequence>
<evidence type="ECO:0008006" key="4">
    <source>
        <dbReference type="Google" id="ProtNLM"/>
    </source>
</evidence>
<accession>A0A1Y4L878</accession>
<dbReference type="EMBL" id="NFKK01000006">
    <property type="protein sequence ID" value="OUP52937.1"/>
    <property type="molecule type" value="Genomic_DNA"/>
</dbReference>
<evidence type="ECO:0000256" key="1">
    <source>
        <dbReference type="SAM" id="Phobius"/>
    </source>
</evidence>
<keyword evidence="1" id="KW-0812">Transmembrane</keyword>
<feature type="transmembrane region" description="Helical" evidence="1">
    <location>
        <begin position="104"/>
        <end position="128"/>
    </location>
</feature>
<proteinExistence type="predicted"/>
<feature type="transmembrane region" description="Helical" evidence="1">
    <location>
        <begin position="78"/>
        <end position="98"/>
    </location>
</feature>
<dbReference type="RefSeq" id="WP_087372240.1">
    <property type="nucleotide sequence ID" value="NZ_NFKK01000006.1"/>
</dbReference>
<dbReference type="AlphaFoldDB" id="A0A1Y4L878"/>
<feature type="transmembrane region" description="Helical" evidence="1">
    <location>
        <begin position="51"/>
        <end position="71"/>
    </location>
</feature>
<dbReference type="PANTHER" id="PTHR40078">
    <property type="entry name" value="INTEGRAL MEMBRANE PROTEIN-RELATED"/>
    <property type="match status" value="1"/>
</dbReference>
<evidence type="ECO:0000313" key="3">
    <source>
        <dbReference type="Proteomes" id="UP000195897"/>
    </source>
</evidence>
<keyword evidence="1" id="KW-1133">Transmembrane helix</keyword>
<name>A0A1Y4L878_9FIRM</name>
<dbReference type="InterPro" id="IPR038750">
    <property type="entry name" value="YczE/YyaS-like"/>
</dbReference>
<comment type="caution">
    <text evidence="2">The sequence shown here is derived from an EMBL/GenBank/DDBJ whole genome shotgun (WGS) entry which is preliminary data.</text>
</comment>
<dbReference type="Proteomes" id="UP000195897">
    <property type="component" value="Unassembled WGS sequence"/>
</dbReference>
<evidence type="ECO:0000313" key="2">
    <source>
        <dbReference type="EMBL" id="OUP52937.1"/>
    </source>
</evidence>
<dbReference type="PANTHER" id="PTHR40078:SF1">
    <property type="entry name" value="INTEGRAL MEMBRANE PROTEIN"/>
    <property type="match status" value="1"/>
</dbReference>
<organism evidence="2 3">
    <name type="scientific">Butyricicoccus pullicaecorum</name>
    <dbReference type="NCBI Taxonomy" id="501571"/>
    <lineage>
        <taxon>Bacteria</taxon>
        <taxon>Bacillati</taxon>
        <taxon>Bacillota</taxon>
        <taxon>Clostridia</taxon>
        <taxon>Eubacteriales</taxon>
        <taxon>Butyricicoccaceae</taxon>
        <taxon>Butyricicoccus</taxon>
    </lineage>
</organism>
<reference evidence="3" key="1">
    <citation type="submission" date="2017-04" db="EMBL/GenBank/DDBJ databases">
        <title>Function of individual gut microbiota members based on whole genome sequencing of pure cultures obtained from chicken caecum.</title>
        <authorList>
            <person name="Medvecky M."/>
            <person name="Cejkova D."/>
            <person name="Polansky O."/>
            <person name="Karasova D."/>
            <person name="Kubasova T."/>
            <person name="Cizek A."/>
            <person name="Rychlik I."/>
        </authorList>
    </citation>
    <scope>NUCLEOTIDE SEQUENCE [LARGE SCALE GENOMIC DNA]</scope>
    <source>
        <strain evidence="3">An180</strain>
    </source>
</reference>
<feature type="transmembrane region" description="Helical" evidence="1">
    <location>
        <begin position="12"/>
        <end position="31"/>
    </location>
</feature>
<feature type="transmembrane region" description="Helical" evidence="1">
    <location>
        <begin position="159"/>
        <end position="186"/>
    </location>
</feature>